<comment type="subcellular location">
    <subcellularLocation>
        <location evidence="2">Cytoplasm</location>
    </subcellularLocation>
</comment>
<gene>
    <name evidence="6" type="ORF">A2649_00750</name>
</gene>
<keyword evidence="2" id="KW-0573">Peptidoglycan synthesis</keyword>
<dbReference type="EMBL" id="MGJB01000010">
    <property type="protein sequence ID" value="OGM98700.1"/>
    <property type="molecule type" value="Genomic_DNA"/>
</dbReference>
<dbReference type="Pfam" id="PF08245">
    <property type="entry name" value="Mur_ligase_M"/>
    <property type="match status" value="1"/>
</dbReference>
<evidence type="ECO:0000313" key="7">
    <source>
        <dbReference type="Proteomes" id="UP000176893"/>
    </source>
</evidence>
<feature type="domain" description="Mur ligase C-terminal" evidence="4">
    <location>
        <begin position="249"/>
        <end position="391"/>
    </location>
</feature>
<name>A0A1F8ED39_9BACT</name>
<feature type="domain" description="Mur ligase central" evidence="5">
    <location>
        <begin position="42"/>
        <end position="204"/>
    </location>
</feature>
<keyword evidence="2" id="KW-0133">Cell shape</keyword>
<evidence type="ECO:0000313" key="6">
    <source>
        <dbReference type="EMBL" id="OGM98700.1"/>
    </source>
</evidence>
<keyword evidence="2" id="KW-0131">Cell cycle</keyword>
<evidence type="ECO:0000256" key="2">
    <source>
        <dbReference type="RuleBase" id="RU004135"/>
    </source>
</evidence>
<keyword evidence="2" id="KW-0961">Cell wall biogenesis/degradation</keyword>
<protein>
    <recommendedName>
        <fullName evidence="8">UDP-N-acetylmuramoyl-L-alanyl-D-glutamate--2, 6-diaminopimelate ligase</fullName>
    </recommendedName>
</protein>
<comment type="pathway">
    <text evidence="2">Cell wall biogenesis; peptidoglycan biosynthesis.</text>
</comment>
<keyword evidence="2" id="KW-0132">Cell division</keyword>
<comment type="similarity">
    <text evidence="1">Belongs to the MurCDEF family. MurE subfamily.</text>
</comment>
<keyword evidence="3" id="KW-1133">Transmembrane helix</keyword>
<dbReference type="SUPFAM" id="SSF53244">
    <property type="entry name" value="MurD-like peptide ligases, peptide-binding domain"/>
    <property type="match status" value="1"/>
</dbReference>
<dbReference type="GO" id="GO:0051301">
    <property type="term" value="P:cell division"/>
    <property type="evidence" value="ECO:0007669"/>
    <property type="project" value="UniProtKB-KW"/>
</dbReference>
<keyword evidence="3" id="KW-0472">Membrane</keyword>
<dbReference type="InterPro" id="IPR036615">
    <property type="entry name" value="Mur_ligase_C_dom_sf"/>
</dbReference>
<dbReference type="InterPro" id="IPR013221">
    <property type="entry name" value="Mur_ligase_cen"/>
</dbReference>
<dbReference type="InterPro" id="IPR036565">
    <property type="entry name" value="Mur-like_cat_sf"/>
</dbReference>
<dbReference type="AlphaFoldDB" id="A0A1F8ED39"/>
<accession>A0A1F8ED39</accession>
<dbReference type="PANTHER" id="PTHR23135:SF4">
    <property type="entry name" value="UDP-N-ACETYLMURAMOYL-L-ALANYL-D-GLUTAMATE--2,6-DIAMINOPIMELATE LIGASE MURE HOMOLOG, CHLOROPLASTIC"/>
    <property type="match status" value="1"/>
</dbReference>
<dbReference type="PANTHER" id="PTHR23135">
    <property type="entry name" value="MUR LIGASE FAMILY MEMBER"/>
    <property type="match status" value="1"/>
</dbReference>
<dbReference type="NCBIfam" id="TIGR01085">
    <property type="entry name" value="murE"/>
    <property type="match status" value="1"/>
</dbReference>
<dbReference type="GO" id="GO:0016881">
    <property type="term" value="F:acid-amino acid ligase activity"/>
    <property type="evidence" value="ECO:0007669"/>
    <property type="project" value="InterPro"/>
</dbReference>
<dbReference type="InterPro" id="IPR005761">
    <property type="entry name" value="UDP-N-AcMur-Glu-dNH2Pim_ligase"/>
</dbReference>
<dbReference type="Gene3D" id="3.40.1190.10">
    <property type="entry name" value="Mur-like, catalytic domain"/>
    <property type="match status" value="1"/>
</dbReference>
<keyword evidence="3" id="KW-0812">Transmembrane</keyword>
<dbReference type="GO" id="GO:0005524">
    <property type="term" value="F:ATP binding"/>
    <property type="evidence" value="ECO:0007669"/>
    <property type="project" value="InterPro"/>
</dbReference>
<organism evidence="6 7">
    <name type="scientific">Candidatus Yanofskybacteria bacterium RIFCSPHIGHO2_01_FULL_41_26</name>
    <dbReference type="NCBI Taxonomy" id="1802661"/>
    <lineage>
        <taxon>Bacteria</taxon>
        <taxon>Candidatus Yanofskyibacteriota</taxon>
    </lineage>
</organism>
<evidence type="ECO:0000259" key="4">
    <source>
        <dbReference type="Pfam" id="PF02875"/>
    </source>
</evidence>
<comment type="caution">
    <text evidence="6">The sequence shown here is derived from an EMBL/GenBank/DDBJ whole genome shotgun (WGS) entry which is preliminary data.</text>
</comment>
<evidence type="ECO:0000259" key="5">
    <source>
        <dbReference type="Pfam" id="PF08245"/>
    </source>
</evidence>
<dbReference type="STRING" id="1802661.A2649_00750"/>
<reference evidence="6 7" key="1">
    <citation type="journal article" date="2016" name="Nat. Commun.">
        <title>Thousands of microbial genomes shed light on interconnected biogeochemical processes in an aquifer system.</title>
        <authorList>
            <person name="Anantharaman K."/>
            <person name="Brown C.T."/>
            <person name="Hug L.A."/>
            <person name="Sharon I."/>
            <person name="Castelle C.J."/>
            <person name="Probst A.J."/>
            <person name="Thomas B.C."/>
            <person name="Singh A."/>
            <person name="Wilkins M.J."/>
            <person name="Karaoz U."/>
            <person name="Brodie E.L."/>
            <person name="Williams K.H."/>
            <person name="Hubbard S.S."/>
            <person name="Banfield J.F."/>
        </authorList>
    </citation>
    <scope>NUCLEOTIDE SEQUENCE [LARGE SCALE GENOMIC DNA]</scope>
</reference>
<feature type="transmembrane region" description="Helical" evidence="3">
    <location>
        <begin position="12"/>
        <end position="32"/>
    </location>
</feature>
<dbReference type="Proteomes" id="UP000176893">
    <property type="component" value="Unassembled WGS sequence"/>
</dbReference>
<evidence type="ECO:0000256" key="3">
    <source>
        <dbReference type="SAM" id="Phobius"/>
    </source>
</evidence>
<dbReference type="GO" id="GO:0008360">
    <property type="term" value="P:regulation of cell shape"/>
    <property type="evidence" value="ECO:0007669"/>
    <property type="project" value="UniProtKB-KW"/>
</dbReference>
<dbReference type="UniPathway" id="UPA00219"/>
<dbReference type="GO" id="GO:0071555">
    <property type="term" value="P:cell wall organization"/>
    <property type="evidence" value="ECO:0007669"/>
    <property type="project" value="UniProtKB-KW"/>
</dbReference>
<sequence length="424" mass="47977">MLKQLIKKITPLFLLDFYYYSVAFFGALFFGFPSRRIFVLGVTGTKGKSTVLELINAILETAGKKTALLSSIRIKINKESQKNYLDNTMPGRAFIQSFLRQAVKASCDYALIEVTSQGVLQHRHRFIKWDTALFTNLAPEHIEAHGGFENYRAAKVSFFKYVRNTKDSRSFFINQDDSSAQYFIEAAQKRKVILYSKNTINSKFYIPNSNLIGDFNQENIAAAIVFAKSQGIDEEIIKKAIENFPGVPGRMEIVQKEPFTVIIDYAHTPDSLEEVYQAIRNPKSEILNPKQIQNSNVQNSKLICVLGGAGGGRDKWKRPKMGEIAANYCDEIILTNEDPYDENPATILNGIEAGFSQIPNSYYKILDRKEAIKKAISLAKEGDAVIITGKGCEPWLHLGKGKKITWDERKITEEMLLEKTSRKR</sequence>
<dbReference type="GO" id="GO:0009252">
    <property type="term" value="P:peptidoglycan biosynthetic process"/>
    <property type="evidence" value="ECO:0007669"/>
    <property type="project" value="UniProtKB-UniPathway"/>
</dbReference>
<evidence type="ECO:0000256" key="1">
    <source>
        <dbReference type="ARBA" id="ARBA00005898"/>
    </source>
</evidence>
<dbReference type="Gene3D" id="3.90.190.20">
    <property type="entry name" value="Mur ligase, C-terminal domain"/>
    <property type="match status" value="1"/>
</dbReference>
<dbReference type="GO" id="GO:0005737">
    <property type="term" value="C:cytoplasm"/>
    <property type="evidence" value="ECO:0007669"/>
    <property type="project" value="UniProtKB-SubCell"/>
</dbReference>
<proteinExistence type="inferred from homology"/>
<evidence type="ECO:0008006" key="8">
    <source>
        <dbReference type="Google" id="ProtNLM"/>
    </source>
</evidence>
<dbReference type="Pfam" id="PF02875">
    <property type="entry name" value="Mur_ligase_C"/>
    <property type="match status" value="1"/>
</dbReference>
<dbReference type="SUPFAM" id="SSF53623">
    <property type="entry name" value="MurD-like peptide ligases, catalytic domain"/>
    <property type="match status" value="1"/>
</dbReference>
<dbReference type="InterPro" id="IPR004101">
    <property type="entry name" value="Mur_ligase_C"/>
</dbReference>